<dbReference type="Pfam" id="PF13657">
    <property type="entry name" value="Couple_hipA"/>
    <property type="match status" value="1"/>
</dbReference>
<dbReference type="Gene3D" id="1.10.1070.20">
    <property type="match status" value="1"/>
</dbReference>
<dbReference type="NCBIfam" id="TIGR03071">
    <property type="entry name" value="couple_hipA"/>
    <property type="match status" value="1"/>
</dbReference>
<comment type="caution">
    <text evidence="6">The sequence shown here is derived from an EMBL/GenBank/DDBJ whole genome shotgun (WGS) entry which is preliminary data.</text>
</comment>
<dbReference type="PANTHER" id="PTHR37419:SF1">
    <property type="entry name" value="SERINE_THREONINE-PROTEIN KINASE TOXIN HIPA"/>
    <property type="match status" value="1"/>
</dbReference>
<dbReference type="InterPro" id="IPR052028">
    <property type="entry name" value="HipA_Ser/Thr_kinase"/>
</dbReference>
<dbReference type="Proteomes" id="UP000308917">
    <property type="component" value="Unassembled WGS sequence"/>
</dbReference>
<evidence type="ECO:0000259" key="4">
    <source>
        <dbReference type="Pfam" id="PF07804"/>
    </source>
</evidence>
<organism evidence="6 7">
    <name type="scientific">Lampropedia puyangensis</name>
    <dbReference type="NCBI Taxonomy" id="1330072"/>
    <lineage>
        <taxon>Bacteria</taxon>
        <taxon>Pseudomonadati</taxon>
        <taxon>Pseudomonadota</taxon>
        <taxon>Betaproteobacteria</taxon>
        <taxon>Burkholderiales</taxon>
        <taxon>Comamonadaceae</taxon>
        <taxon>Lampropedia</taxon>
    </lineage>
</organism>
<dbReference type="Pfam" id="PF07804">
    <property type="entry name" value="HipA_C"/>
    <property type="match status" value="1"/>
</dbReference>
<feature type="domain" description="HipA N-terminal subdomain 1" evidence="5">
    <location>
        <begin position="6"/>
        <end position="55"/>
    </location>
</feature>
<evidence type="ECO:0000256" key="2">
    <source>
        <dbReference type="ARBA" id="ARBA00022679"/>
    </source>
</evidence>
<evidence type="ECO:0000313" key="6">
    <source>
        <dbReference type="EMBL" id="THT99631.1"/>
    </source>
</evidence>
<evidence type="ECO:0000313" key="7">
    <source>
        <dbReference type="Proteomes" id="UP000308917"/>
    </source>
</evidence>
<dbReference type="EMBL" id="STFG01000013">
    <property type="protein sequence ID" value="THT99631.1"/>
    <property type="molecule type" value="Genomic_DNA"/>
</dbReference>
<sequence length="377" mass="41817">MEDGSTHRHVQWFFDNLLPEEQLRSLMAKEARIPEADAFALLAYLGSESAGALSLLPPDAPLPHAHSKRLLTDDALSARIRNLPRISLTAESPKRMSLAGAQHKLLVIQEGEQLFEPEGATASTAILKPEHDNQQHYACSVINGYVTMRIAQTVGLQVPNVYVRYVPEPVYLIERFDRNGSQSRLHTIDASQLLGQSRSYKYTEASLSTLVKIASACAAPAIARQRLFLWLVFNTLMGNNDAHLKNLSFMVSPQGFHLSPHYDLLCTAAYETKALSEYAAHWPQSLLTIALPGASTFADVRMANLLAAGEVLGIKPVTAKRMVQQLANALPVAFTKEKQAWVERHQTLNLPSTQAAEHRVLNVMEHMVLQEMLQQIT</sequence>
<dbReference type="GO" id="GO:0004674">
    <property type="term" value="F:protein serine/threonine kinase activity"/>
    <property type="evidence" value="ECO:0007669"/>
    <property type="project" value="TreeGrafter"/>
</dbReference>
<keyword evidence="3" id="KW-0418">Kinase</keyword>
<accession>A0A4S8F391</accession>
<dbReference type="GO" id="GO:0005829">
    <property type="term" value="C:cytosol"/>
    <property type="evidence" value="ECO:0007669"/>
    <property type="project" value="TreeGrafter"/>
</dbReference>
<evidence type="ECO:0000256" key="3">
    <source>
        <dbReference type="ARBA" id="ARBA00022777"/>
    </source>
</evidence>
<name>A0A4S8F391_9BURK</name>
<feature type="domain" description="HipA-like C-terminal" evidence="4">
    <location>
        <begin position="96"/>
        <end position="330"/>
    </location>
</feature>
<gene>
    <name evidence="6" type="ORF">E9531_11810</name>
</gene>
<reference evidence="6 7" key="1">
    <citation type="journal article" date="2015" name="Antonie Van Leeuwenhoek">
        <title>Lampropedia puyangensis sp. nov., isolated from symptomatic bark of Populus ? euramericana canker and emended description of Lampropedia hyalina (Ehrenberg 1832) Lee et al. 2004.</title>
        <authorList>
            <person name="Li Y."/>
            <person name="Wang T."/>
            <person name="Piao C.G."/>
            <person name="Wang L.F."/>
            <person name="Tian G.Z."/>
            <person name="Zhu T.H."/>
            <person name="Guo M.W."/>
        </authorList>
    </citation>
    <scope>NUCLEOTIDE SEQUENCE [LARGE SCALE GENOMIC DNA]</scope>
    <source>
        <strain evidence="6 7">2-bin</strain>
    </source>
</reference>
<keyword evidence="7" id="KW-1185">Reference proteome</keyword>
<protein>
    <submittedName>
        <fullName evidence="6">Type II toxin-antitoxin system HipA family toxin</fullName>
    </submittedName>
</protein>
<dbReference type="PANTHER" id="PTHR37419">
    <property type="entry name" value="SERINE/THREONINE-PROTEIN KINASE TOXIN HIPA"/>
    <property type="match status" value="1"/>
</dbReference>
<evidence type="ECO:0000259" key="5">
    <source>
        <dbReference type="Pfam" id="PF13657"/>
    </source>
</evidence>
<evidence type="ECO:0000256" key="1">
    <source>
        <dbReference type="ARBA" id="ARBA00010164"/>
    </source>
</evidence>
<keyword evidence="2" id="KW-0808">Transferase</keyword>
<dbReference type="OrthoDB" id="9805913at2"/>
<dbReference type="InterPro" id="IPR017508">
    <property type="entry name" value="HipA_N1"/>
</dbReference>
<dbReference type="AlphaFoldDB" id="A0A4S8F391"/>
<dbReference type="InterPro" id="IPR012893">
    <property type="entry name" value="HipA-like_C"/>
</dbReference>
<proteinExistence type="inferred from homology"/>
<comment type="similarity">
    <text evidence="1">Belongs to the HipA Ser/Thr kinase family.</text>
</comment>